<dbReference type="GO" id="GO:0016477">
    <property type="term" value="P:cell migration"/>
    <property type="evidence" value="ECO:0007669"/>
    <property type="project" value="TreeGrafter"/>
</dbReference>
<dbReference type="GO" id="GO:0006909">
    <property type="term" value="P:phagocytosis"/>
    <property type="evidence" value="ECO:0007669"/>
    <property type="project" value="TreeGrafter"/>
</dbReference>
<feature type="region of interest" description="Disordered" evidence="19">
    <location>
        <begin position="784"/>
        <end position="817"/>
    </location>
</feature>
<dbReference type="InterPro" id="IPR050122">
    <property type="entry name" value="RTK"/>
</dbReference>
<dbReference type="GeneTree" id="ENSGT00940000160232"/>
<dbReference type="Pfam" id="PF00041">
    <property type="entry name" value="fn3"/>
    <property type="match status" value="1"/>
</dbReference>
<dbReference type="SMART" id="SM00219">
    <property type="entry name" value="TyrKc"/>
    <property type="match status" value="1"/>
</dbReference>
<feature type="compositionally biased region" description="Low complexity" evidence="19">
    <location>
        <begin position="785"/>
        <end position="799"/>
    </location>
</feature>
<dbReference type="PROSITE" id="PS50835">
    <property type="entry name" value="IG_LIKE"/>
    <property type="match status" value="2"/>
</dbReference>
<reference evidence="24" key="2">
    <citation type="submission" date="2025-09" db="UniProtKB">
        <authorList>
            <consortium name="Ensembl"/>
        </authorList>
    </citation>
    <scope>IDENTIFICATION</scope>
</reference>
<dbReference type="SMART" id="SM00060">
    <property type="entry name" value="FN3"/>
    <property type="match status" value="1"/>
</dbReference>
<dbReference type="GO" id="GO:0001779">
    <property type="term" value="P:natural killer cell differentiation"/>
    <property type="evidence" value="ECO:0007669"/>
    <property type="project" value="TreeGrafter"/>
</dbReference>
<comment type="subcellular location">
    <subcellularLocation>
        <location evidence="1">Cell membrane</location>
        <topology evidence="1">Single-pass type I membrane protein</topology>
    </subcellularLocation>
</comment>
<dbReference type="FunFam" id="3.30.200.20:FF:000111">
    <property type="entry name" value="Tyrosine-protein kinase receptor TYRO3"/>
    <property type="match status" value="1"/>
</dbReference>
<dbReference type="GO" id="GO:0043235">
    <property type="term" value="C:receptor complex"/>
    <property type="evidence" value="ECO:0007669"/>
    <property type="project" value="TreeGrafter"/>
</dbReference>
<keyword evidence="9 18" id="KW-0067">ATP-binding</keyword>
<keyword evidence="25" id="KW-1185">Reference proteome</keyword>
<dbReference type="InterPro" id="IPR007110">
    <property type="entry name" value="Ig-like_dom"/>
</dbReference>
<evidence type="ECO:0000256" key="3">
    <source>
        <dbReference type="ARBA" id="ARBA00022553"/>
    </source>
</evidence>
<evidence type="ECO:0000256" key="10">
    <source>
        <dbReference type="ARBA" id="ARBA00022989"/>
    </source>
</evidence>
<feature type="binding site" evidence="18">
    <location>
        <position position="452"/>
    </location>
    <ligand>
        <name>ATP</name>
        <dbReference type="ChEBI" id="CHEBI:30616"/>
    </ligand>
</feature>
<dbReference type="GO" id="GO:0007169">
    <property type="term" value="P:cell surface receptor protein tyrosine kinase signaling pathway"/>
    <property type="evidence" value="ECO:0007669"/>
    <property type="project" value="TreeGrafter"/>
</dbReference>
<evidence type="ECO:0000259" key="23">
    <source>
        <dbReference type="PROSITE" id="PS50853"/>
    </source>
</evidence>
<evidence type="ECO:0000256" key="8">
    <source>
        <dbReference type="ARBA" id="ARBA00022777"/>
    </source>
</evidence>
<keyword evidence="4" id="KW-0808">Transferase</keyword>
<dbReference type="InterPro" id="IPR000719">
    <property type="entry name" value="Prot_kinase_dom"/>
</dbReference>
<evidence type="ECO:0000256" key="20">
    <source>
        <dbReference type="SAM" id="Phobius"/>
    </source>
</evidence>
<evidence type="ECO:0000256" key="12">
    <source>
        <dbReference type="ARBA" id="ARBA00023137"/>
    </source>
</evidence>
<evidence type="ECO:0000256" key="17">
    <source>
        <dbReference type="ARBA" id="ARBA00051243"/>
    </source>
</evidence>
<evidence type="ECO:0000256" key="19">
    <source>
        <dbReference type="SAM" id="MobiDB-lite"/>
    </source>
</evidence>
<keyword evidence="14" id="KW-0675">Receptor</keyword>
<evidence type="ECO:0000256" key="15">
    <source>
        <dbReference type="ARBA" id="ARBA00023180"/>
    </source>
</evidence>
<keyword evidence="16" id="KW-0393">Immunoglobulin domain</keyword>
<dbReference type="PANTHER" id="PTHR24416">
    <property type="entry name" value="TYROSINE-PROTEIN KINASE RECEPTOR"/>
    <property type="match status" value="1"/>
</dbReference>
<dbReference type="EC" id="2.7.10.1" evidence="2"/>
<evidence type="ECO:0000256" key="11">
    <source>
        <dbReference type="ARBA" id="ARBA00023136"/>
    </source>
</evidence>
<dbReference type="GO" id="GO:0005524">
    <property type="term" value="F:ATP binding"/>
    <property type="evidence" value="ECO:0007669"/>
    <property type="project" value="UniProtKB-UniRule"/>
</dbReference>
<dbReference type="CDD" id="cd00063">
    <property type="entry name" value="FN3"/>
    <property type="match status" value="2"/>
</dbReference>
<evidence type="ECO:0000256" key="5">
    <source>
        <dbReference type="ARBA" id="ARBA00022692"/>
    </source>
</evidence>
<keyword evidence="11 20" id="KW-0472">Membrane</keyword>
<dbReference type="InterPro" id="IPR017441">
    <property type="entry name" value="Protein_kinase_ATP_BS"/>
</dbReference>
<dbReference type="GO" id="GO:0004714">
    <property type="term" value="F:transmembrane receptor protein tyrosine kinase activity"/>
    <property type="evidence" value="ECO:0007669"/>
    <property type="project" value="UniProtKB-EC"/>
</dbReference>
<evidence type="ECO:0000256" key="16">
    <source>
        <dbReference type="ARBA" id="ARBA00023319"/>
    </source>
</evidence>
<keyword evidence="13" id="KW-1015">Disulfide bond</keyword>
<dbReference type="FunFam" id="2.60.40.10:FF:000662">
    <property type="entry name" value="Tyrosine-protein kinase receptor UFO"/>
    <property type="match status" value="1"/>
</dbReference>
<keyword evidence="5 20" id="KW-0812">Transmembrane</keyword>
<organism evidence="24 25">
    <name type="scientific">Oncorhynchus tshawytscha</name>
    <name type="common">Chinook salmon</name>
    <name type="synonym">Salmo tshawytscha</name>
    <dbReference type="NCBI Taxonomy" id="74940"/>
    <lineage>
        <taxon>Eukaryota</taxon>
        <taxon>Metazoa</taxon>
        <taxon>Chordata</taxon>
        <taxon>Craniata</taxon>
        <taxon>Vertebrata</taxon>
        <taxon>Euteleostomi</taxon>
        <taxon>Actinopterygii</taxon>
        <taxon>Neopterygii</taxon>
        <taxon>Teleostei</taxon>
        <taxon>Protacanthopterygii</taxon>
        <taxon>Salmoniformes</taxon>
        <taxon>Salmonidae</taxon>
        <taxon>Salmoninae</taxon>
        <taxon>Oncorhynchus</taxon>
    </lineage>
</organism>
<evidence type="ECO:0000256" key="14">
    <source>
        <dbReference type="ARBA" id="ARBA00023170"/>
    </source>
</evidence>
<dbReference type="PROSITE" id="PS50011">
    <property type="entry name" value="PROTEIN_KINASE_DOM"/>
    <property type="match status" value="1"/>
</dbReference>
<feature type="domain" description="Fibronectin type-III" evidence="23">
    <location>
        <begin position="135"/>
        <end position="237"/>
    </location>
</feature>
<evidence type="ECO:0000256" key="18">
    <source>
        <dbReference type="PROSITE-ProRule" id="PRU10141"/>
    </source>
</evidence>
<evidence type="ECO:0000256" key="4">
    <source>
        <dbReference type="ARBA" id="ARBA00022679"/>
    </source>
</evidence>
<dbReference type="SUPFAM" id="SSF56112">
    <property type="entry name" value="Protein kinase-like (PK-like)"/>
    <property type="match status" value="1"/>
</dbReference>
<evidence type="ECO:0000259" key="22">
    <source>
        <dbReference type="PROSITE" id="PS50835"/>
    </source>
</evidence>
<dbReference type="InterPro" id="IPR036179">
    <property type="entry name" value="Ig-like_dom_sf"/>
</dbReference>
<keyword evidence="15" id="KW-0325">Glycoprotein</keyword>
<keyword evidence="6" id="KW-0677">Repeat</keyword>
<protein>
    <recommendedName>
        <fullName evidence="2">receptor protein-tyrosine kinase</fullName>
        <ecNumber evidence="2">2.7.10.1</ecNumber>
    </recommendedName>
</protein>
<dbReference type="GO" id="GO:0005886">
    <property type="term" value="C:plasma membrane"/>
    <property type="evidence" value="ECO:0007669"/>
    <property type="project" value="UniProtKB-SubCell"/>
</dbReference>
<evidence type="ECO:0000313" key="24">
    <source>
        <dbReference type="Ensembl" id="ENSOTSP00005017117.2"/>
    </source>
</evidence>
<dbReference type="FunFam" id="1.10.510.10:FF:000089">
    <property type="entry name" value="Tyrosine-protein kinase receptor TYRO3"/>
    <property type="match status" value="1"/>
</dbReference>
<dbReference type="InterPro" id="IPR011009">
    <property type="entry name" value="Kinase-like_dom_sf"/>
</dbReference>
<feature type="transmembrane region" description="Helical" evidence="20">
    <location>
        <begin position="342"/>
        <end position="365"/>
    </location>
</feature>
<evidence type="ECO:0000256" key="1">
    <source>
        <dbReference type="ARBA" id="ARBA00004251"/>
    </source>
</evidence>
<dbReference type="GO" id="GO:0051897">
    <property type="term" value="P:positive regulation of phosphatidylinositol 3-kinase/protein kinase B signal transduction"/>
    <property type="evidence" value="ECO:0007669"/>
    <property type="project" value="TreeGrafter"/>
</dbReference>
<name>A0A8C8EPB0_ONCTS</name>
<dbReference type="SUPFAM" id="SSF48726">
    <property type="entry name" value="Immunoglobulin"/>
    <property type="match status" value="1"/>
</dbReference>
<evidence type="ECO:0000256" key="13">
    <source>
        <dbReference type="ARBA" id="ARBA00023157"/>
    </source>
</evidence>
<dbReference type="AlphaFoldDB" id="A0A8C8EPB0"/>
<dbReference type="GO" id="GO:0043066">
    <property type="term" value="P:negative regulation of apoptotic process"/>
    <property type="evidence" value="ECO:0007669"/>
    <property type="project" value="TreeGrafter"/>
</dbReference>
<accession>A0A8C8EPB0</accession>
<dbReference type="InterPro" id="IPR001245">
    <property type="entry name" value="Ser-Thr/Tyr_kinase_cat_dom"/>
</dbReference>
<feature type="domain" description="Protein kinase" evidence="21">
    <location>
        <begin position="421"/>
        <end position="692"/>
    </location>
</feature>
<sequence length="817" mass="90621">VLCTLRGDGGGEEPPDVVWFRDGQSLDYADTNQVQVPVTEGSWLTLSRVSLLEPHDVTVVANVSLSLQCMAHGPPEPVRIIWLQNGGPLNTLQDPVSHSPSTRNITGLNHTSSFSCEAHNSKGVATSASGTVTVVPSQAHEVQAVEVTISSLLISWEPGFGGVYPVSVCSIQAAPSGPDRTVLLNHLVHNQNVNVPPARHLIPDLEPYSSYDVRVACRSSQGASPWTPWVTLRTSEGVPEAAPDNVSGLFNGTEVIVSWTKPPGRLNGQILGYRVEYRTPNKSKVTHDGWDGPKGEEKTAGDSKCSRLIHQVAYSSVCVIVDIPLFPAFLDLSPHQAFSWHWWYVIMGIAVGLALIGFIVVYAIILRQRETCFGYVPMGLPVFFCCRHSERVLTLSAVNSLVISDELKHKLQDVMVDRHKLTLGKTLGEGEFGSVMEGLLVHEETVLKVAVKTMKISICTRTEMEDFLREAACMKEFDHPNVMRLLGVCLQTVERGGYPSPVVILPCMKHGDLHSFLLYSRLGDSPLSLPSQMLVKFMTDVARGMEYLSDKRFIHRDLAARNCMLNENMTVCVADFGLSKKIYNGDYYRQGRISKMPVKWIAIESLADRVYTTKSDVWSFGVTMWEIATRGQTPYPGVENSEIYDYLRQGNRLKQPPSCLDTIYSLMFSCWLLSPKDRPGFPSLRCDLEKALEEMPEQEEADDLLYVNMEEPSGSLSGAVGGWEPFGLPHPSYQKNMGPLETVQVHHHHADRYVLCPQREAQPYLNDSIDSLSWMASSSSPTLQLQASCSSSPTSSLLLDGQDNREGEGWDRRVFRK</sequence>
<dbReference type="InterPro" id="IPR003961">
    <property type="entry name" value="FN3_dom"/>
</dbReference>
<dbReference type="GO" id="GO:0007399">
    <property type="term" value="P:nervous system development"/>
    <property type="evidence" value="ECO:0007669"/>
    <property type="project" value="TreeGrafter"/>
</dbReference>
<reference evidence="24" key="1">
    <citation type="submission" date="2025-08" db="UniProtKB">
        <authorList>
            <consortium name="Ensembl"/>
        </authorList>
    </citation>
    <scope>IDENTIFICATION</scope>
</reference>
<evidence type="ECO:0000256" key="2">
    <source>
        <dbReference type="ARBA" id="ARBA00011902"/>
    </source>
</evidence>
<feature type="domain" description="Ig-like" evidence="22">
    <location>
        <begin position="47"/>
        <end position="133"/>
    </location>
</feature>
<feature type="compositionally biased region" description="Basic and acidic residues" evidence="19">
    <location>
        <begin position="802"/>
        <end position="817"/>
    </location>
</feature>
<dbReference type="InterPro" id="IPR013783">
    <property type="entry name" value="Ig-like_fold"/>
</dbReference>
<dbReference type="Pfam" id="PF07714">
    <property type="entry name" value="PK_Tyr_Ser-Thr"/>
    <property type="match status" value="1"/>
</dbReference>
<keyword evidence="12" id="KW-0829">Tyrosine-protein kinase</keyword>
<dbReference type="PANTHER" id="PTHR24416:SF323">
    <property type="entry name" value="TYROSINE-PROTEIN KINASE RECEPTOR UFO"/>
    <property type="match status" value="1"/>
</dbReference>
<dbReference type="SUPFAM" id="SSF49265">
    <property type="entry name" value="Fibronectin type III"/>
    <property type="match status" value="1"/>
</dbReference>
<keyword evidence="10 20" id="KW-1133">Transmembrane helix</keyword>
<proteinExistence type="predicted"/>
<dbReference type="PROSITE" id="PS50853">
    <property type="entry name" value="FN3"/>
    <property type="match status" value="1"/>
</dbReference>
<dbReference type="Gene3D" id="2.60.40.10">
    <property type="entry name" value="Immunoglobulins"/>
    <property type="match status" value="3"/>
</dbReference>
<evidence type="ECO:0000256" key="6">
    <source>
        <dbReference type="ARBA" id="ARBA00022737"/>
    </source>
</evidence>
<evidence type="ECO:0000259" key="21">
    <source>
        <dbReference type="PROSITE" id="PS50011"/>
    </source>
</evidence>
<keyword evidence="3" id="KW-0597">Phosphoprotein</keyword>
<dbReference type="PRINTS" id="PR00109">
    <property type="entry name" value="TYRKINASE"/>
</dbReference>
<dbReference type="Pfam" id="PF13927">
    <property type="entry name" value="Ig_3"/>
    <property type="match status" value="1"/>
</dbReference>
<dbReference type="InterPro" id="IPR020635">
    <property type="entry name" value="Tyr_kinase_cat_dom"/>
</dbReference>
<evidence type="ECO:0000256" key="7">
    <source>
        <dbReference type="ARBA" id="ARBA00022741"/>
    </source>
</evidence>
<dbReference type="InterPro" id="IPR036116">
    <property type="entry name" value="FN3_sf"/>
</dbReference>
<feature type="domain" description="Ig-like" evidence="22">
    <location>
        <begin position="1"/>
        <end position="24"/>
    </location>
</feature>
<comment type="catalytic activity">
    <reaction evidence="17">
        <text>L-tyrosyl-[protein] + ATP = O-phospho-L-tyrosyl-[protein] + ADP + H(+)</text>
        <dbReference type="Rhea" id="RHEA:10596"/>
        <dbReference type="Rhea" id="RHEA-COMP:10136"/>
        <dbReference type="Rhea" id="RHEA-COMP:20101"/>
        <dbReference type="ChEBI" id="CHEBI:15378"/>
        <dbReference type="ChEBI" id="CHEBI:30616"/>
        <dbReference type="ChEBI" id="CHEBI:46858"/>
        <dbReference type="ChEBI" id="CHEBI:61978"/>
        <dbReference type="ChEBI" id="CHEBI:456216"/>
        <dbReference type="EC" id="2.7.10.1"/>
    </reaction>
</comment>
<keyword evidence="8" id="KW-0418">Kinase</keyword>
<dbReference type="Ensembl" id="ENSOTST00005018636.2">
    <property type="protein sequence ID" value="ENSOTSP00005017117.2"/>
    <property type="gene ID" value="ENSOTSG00005008040.2"/>
</dbReference>
<dbReference type="Proteomes" id="UP000694402">
    <property type="component" value="Unassembled WGS sequence"/>
</dbReference>
<dbReference type="PROSITE" id="PS00109">
    <property type="entry name" value="PROTEIN_KINASE_TYR"/>
    <property type="match status" value="1"/>
</dbReference>
<dbReference type="PROSITE" id="PS00107">
    <property type="entry name" value="PROTEIN_KINASE_ATP"/>
    <property type="match status" value="1"/>
</dbReference>
<evidence type="ECO:0000313" key="25">
    <source>
        <dbReference type="Proteomes" id="UP000694402"/>
    </source>
</evidence>
<dbReference type="Gene3D" id="3.30.200.20">
    <property type="entry name" value="Phosphorylase Kinase, domain 1"/>
    <property type="match status" value="1"/>
</dbReference>
<dbReference type="InterPro" id="IPR008266">
    <property type="entry name" value="Tyr_kinase_AS"/>
</dbReference>
<feature type="transmembrane region" description="Helical" evidence="20">
    <location>
        <begin position="312"/>
        <end position="330"/>
    </location>
</feature>
<keyword evidence="7 18" id="KW-0547">Nucleotide-binding</keyword>
<dbReference type="GO" id="GO:0030168">
    <property type="term" value="P:platelet activation"/>
    <property type="evidence" value="ECO:0007669"/>
    <property type="project" value="TreeGrafter"/>
</dbReference>
<gene>
    <name evidence="24" type="primary">AXL</name>
</gene>
<evidence type="ECO:0000256" key="9">
    <source>
        <dbReference type="ARBA" id="ARBA00022840"/>
    </source>
</evidence>
<dbReference type="Gene3D" id="1.10.510.10">
    <property type="entry name" value="Transferase(Phosphotransferase) domain 1"/>
    <property type="match status" value="1"/>
</dbReference>